<evidence type="ECO:0000256" key="1">
    <source>
        <dbReference type="SAM" id="Coils"/>
    </source>
</evidence>
<accession>A0A7J8YTB7</accession>
<dbReference type="Proteomes" id="UP000593577">
    <property type="component" value="Unassembled WGS sequence"/>
</dbReference>
<evidence type="ECO:0000313" key="2">
    <source>
        <dbReference type="EMBL" id="MBA0702777.1"/>
    </source>
</evidence>
<organism evidence="2 3">
    <name type="scientific">Gossypium aridum</name>
    <name type="common">American cotton</name>
    <name type="synonym">Erioxylum aridum</name>
    <dbReference type="NCBI Taxonomy" id="34290"/>
    <lineage>
        <taxon>Eukaryota</taxon>
        <taxon>Viridiplantae</taxon>
        <taxon>Streptophyta</taxon>
        <taxon>Embryophyta</taxon>
        <taxon>Tracheophyta</taxon>
        <taxon>Spermatophyta</taxon>
        <taxon>Magnoliopsida</taxon>
        <taxon>eudicotyledons</taxon>
        <taxon>Gunneridae</taxon>
        <taxon>Pentapetalae</taxon>
        <taxon>rosids</taxon>
        <taxon>malvids</taxon>
        <taxon>Malvales</taxon>
        <taxon>Malvaceae</taxon>
        <taxon>Malvoideae</taxon>
        <taxon>Gossypium</taxon>
    </lineage>
</organism>
<dbReference type="AlphaFoldDB" id="A0A7J8YTB7"/>
<comment type="caution">
    <text evidence="2">The sequence shown here is derived from an EMBL/GenBank/DDBJ whole genome shotgun (WGS) entry which is preliminary data.</text>
</comment>
<dbReference type="EMBL" id="JABFAA010353663">
    <property type="protein sequence ID" value="MBA0702777.1"/>
    <property type="molecule type" value="Genomic_DNA"/>
</dbReference>
<name>A0A7J8YTB7_GOSAI</name>
<evidence type="ECO:0000313" key="3">
    <source>
        <dbReference type="Proteomes" id="UP000593577"/>
    </source>
</evidence>
<gene>
    <name evidence="2" type="ORF">Goari_027133</name>
</gene>
<sequence length="131" mass="15128">MVVGVETKEMGWDLSIRAQSRRAQMMTSVWLQEESEGQGRGIYGERQTRGRMSGVQWKVGAIGKFLIQFWNSLMEHDFEDEVIVGEEGKKRNRREMEDALAKEETNLAERSRRVVEVSHQLSAAAKWQADR</sequence>
<protein>
    <submittedName>
        <fullName evidence="2">Uncharacterized protein</fullName>
    </submittedName>
</protein>
<keyword evidence="3" id="KW-1185">Reference proteome</keyword>
<proteinExistence type="predicted"/>
<reference evidence="2 3" key="1">
    <citation type="journal article" date="2019" name="Genome Biol. Evol.">
        <title>Insights into the evolution of the New World diploid cottons (Gossypium, subgenus Houzingenia) based on genome sequencing.</title>
        <authorList>
            <person name="Grover C.E."/>
            <person name="Arick M.A. 2nd"/>
            <person name="Thrash A."/>
            <person name="Conover J.L."/>
            <person name="Sanders W.S."/>
            <person name="Peterson D.G."/>
            <person name="Frelichowski J.E."/>
            <person name="Scheffler J.A."/>
            <person name="Scheffler B.E."/>
            <person name="Wendel J.F."/>
        </authorList>
    </citation>
    <scope>NUCLEOTIDE SEQUENCE [LARGE SCALE GENOMIC DNA]</scope>
    <source>
        <strain evidence="2">185</strain>
        <tissue evidence="2">Leaf</tissue>
    </source>
</reference>
<keyword evidence="1" id="KW-0175">Coiled coil</keyword>
<feature type="coiled-coil region" evidence="1">
    <location>
        <begin position="86"/>
        <end position="113"/>
    </location>
</feature>